<dbReference type="eggNOG" id="KOG0763">
    <property type="taxonomic scope" value="Eukaryota"/>
</dbReference>
<name>A0A1X7VMA4_AMPQE</name>
<dbReference type="KEGG" id="aqu:100636014"/>
<evidence type="ECO:0000256" key="1">
    <source>
        <dbReference type="ARBA" id="ARBA00004225"/>
    </source>
</evidence>
<comment type="similarity">
    <text evidence="2 10">Belongs to the mitochondrial carrier (TC 2.A.29) family.</text>
</comment>
<keyword evidence="6 11" id="KW-1133">Transmembrane helix</keyword>
<keyword evidence="13" id="KW-1185">Reference proteome</keyword>
<accession>A0A1X7VMA4</accession>
<sequence length="285" mass="32369">MATNKKEKDSERGAPKWWKEGLIGLCAGSLFGATSVAIGQPFDTIKTKMQTQTGYQNKTMLQTVRATLRSQGLLGFYRGSPFPFFGSTFYRSAQFGAYESIYSYLESNYGKSNRLFKEYRLHALLGGLGGATARAVIETPLEYAKIRLQTQRDWKLRDVYKGFGITWLRTTVFLSSFFYLRETAKTRYPEKLSHPIIGPFLLGGVVATFAWWVVWPLELMKSQIQGSYVGHESLSVLQRMRLVVSERGLAGLYRGVLSGTLRSFFANGIGLIVYEYVQRRFSNWN</sequence>
<dbReference type="GO" id="GO:0000064">
    <property type="term" value="F:L-ornithine transmembrane transporter activity"/>
    <property type="evidence" value="ECO:0007669"/>
    <property type="project" value="TreeGrafter"/>
</dbReference>
<keyword evidence="8 9" id="KW-0472">Membrane</keyword>
<evidence type="ECO:0000256" key="10">
    <source>
        <dbReference type="RuleBase" id="RU000488"/>
    </source>
</evidence>
<dbReference type="OrthoDB" id="409586at2759"/>
<feature type="transmembrane region" description="Helical" evidence="11">
    <location>
        <begin position="192"/>
        <end position="215"/>
    </location>
</feature>
<dbReference type="InterPro" id="IPR050567">
    <property type="entry name" value="Mitochondrial_Carrier"/>
</dbReference>
<dbReference type="EnsemblMetazoa" id="Aqu2.1.41521_001">
    <property type="protein sequence ID" value="Aqu2.1.41521_001"/>
    <property type="gene ID" value="Aqu2.1.41521"/>
</dbReference>
<dbReference type="Proteomes" id="UP000007879">
    <property type="component" value="Unassembled WGS sequence"/>
</dbReference>
<evidence type="ECO:0000313" key="13">
    <source>
        <dbReference type="Proteomes" id="UP000007879"/>
    </source>
</evidence>
<protein>
    <recommendedName>
        <fullName evidence="14">Mitochondrial carrier protein</fullName>
    </recommendedName>
</protein>
<keyword evidence="3 10" id="KW-0813">Transport</keyword>
<evidence type="ECO:0000256" key="3">
    <source>
        <dbReference type="ARBA" id="ARBA00022448"/>
    </source>
</evidence>
<evidence type="ECO:0000256" key="5">
    <source>
        <dbReference type="ARBA" id="ARBA00022737"/>
    </source>
</evidence>
<proteinExistence type="inferred from homology"/>
<dbReference type="GO" id="GO:0031966">
    <property type="term" value="C:mitochondrial membrane"/>
    <property type="evidence" value="ECO:0007669"/>
    <property type="project" value="UniProtKB-SubCell"/>
</dbReference>
<feature type="transmembrane region" description="Helical" evidence="11">
    <location>
        <begin position="158"/>
        <end position="180"/>
    </location>
</feature>
<evidence type="ECO:0000256" key="8">
    <source>
        <dbReference type="ARBA" id="ARBA00023136"/>
    </source>
</evidence>
<dbReference type="STRING" id="400682.A0A1X7VMA4"/>
<evidence type="ECO:0000313" key="12">
    <source>
        <dbReference type="EnsemblMetazoa" id="Aqu2.1.41521_001"/>
    </source>
</evidence>
<evidence type="ECO:0000256" key="9">
    <source>
        <dbReference type="PROSITE-ProRule" id="PRU00282"/>
    </source>
</evidence>
<keyword evidence="7" id="KW-0496">Mitochondrion</keyword>
<evidence type="ECO:0000256" key="2">
    <source>
        <dbReference type="ARBA" id="ARBA00006375"/>
    </source>
</evidence>
<dbReference type="InterPro" id="IPR018108">
    <property type="entry name" value="MCP_transmembrane"/>
</dbReference>
<dbReference type="GO" id="GO:1990575">
    <property type="term" value="P:mitochondrial L-ornithine transmembrane transport"/>
    <property type="evidence" value="ECO:0007669"/>
    <property type="project" value="TreeGrafter"/>
</dbReference>
<dbReference type="Gene3D" id="1.50.40.10">
    <property type="entry name" value="Mitochondrial carrier domain"/>
    <property type="match status" value="2"/>
</dbReference>
<evidence type="ECO:0000256" key="11">
    <source>
        <dbReference type="SAM" id="Phobius"/>
    </source>
</evidence>
<dbReference type="EnsemblMetazoa" id="XM_003383373.3">
    <property type="protein sequence ID" value="XP_003383421.1"/>
    <property type="gene ID" value="LOC100636014"/>
</dbReference>
<organism evidence="12">
    <name type="scientific">Amphimedon queenslandica</name>
    <name type="common">Sponge</name>
    <dbReference type="NCBI Taxonomy" id="400682"/>
    <lineage>
        <taxon>Eukaryota</taxon>
        <taxon>Metazoa</taxon>
        <taxon>Porifera</taxon>
        <taxon>Demospongiae</taxon>
        <taxon>Heteroscleromorpha</taxon>
        <taxon>Haplosclerida</taxon>
        <taxon>Niphatidae</taxon>
        <taxon>Amphimedon</taxon>
    </lineage>
</organism>
<feature type="repeat" description="Solcar" evidence="9">
    <location>
        <begin position="194"/>
        <end position="280"/>
    </location>
</feature>
<gene>
    <name evidence="12" type="primary">100636014</name>
</gene>
<dbReference type="PANTHER" id="PTHR45624">
    <property type="entry name" value="MITOCHONDRIAL BASIC AMINO ACIDS TRANSPORTER-RELATED"/>
    <property type="match status" value="1"/>
</dbReference>
<dbReference type="InParanoid" id="A0A1X7VMA4"/>
<comment type="subcellular location">
    <subcellularLocation>
        <location evidence="1">Mitochondrion membrane</location>
        <topology evidence="1">Multi-pass membrane protein</topology>
    </subcellularLocation>
</comment>
<dbReference type="Pfam" id="PF00153">
    <property type="entry name" value="Mito_carr"/>
    <property type="match status" value="2"/>
</dbReference>
<evidence type="ECO:0000256" key="7">
    <source>
        <dbReference type="ARBA" id="ARBA00023128"/>
    </source>
</evidence>
<dbReference type="PROSITE" id="PS50920">
    <property type="entry name" value="SOLCAR"/>
    <property type="match status" value="2"/>
</dbReference>
<reference evidence="13" key="1">
    <citation type="journal article" date="2010" name="Nature">
        <title>The Amphimedon queenslandica genome and the evolution of animal complexity.</title>
        <authorList>
            <person name="Srivastava M."/>
            <person name="Simakov O."/>
            <person name="Chapman J."/>
            <person name="Fahey B."/>
            <person name="Gauthier M.E."/>
            <person name="Mitros T."/>
            <person name="Richards G.S."/>
            <person name="Conaco C."/>
            <person name="Dacre M."/>
            <person name="Hellsten U."/>
            <person name="Larroux C."/>
            <person name="Putnam N.H."/>
            <person name="Stanke M."/>
            <person name="Adamska M."/>
            <person name="Darling A."/>
            <person name="Degnan S.M."/>
            <person name="Oakley T.H."/>
            <person name="Plachetzki D.C."/>
            <person name="Zhai Y."/>
            <person name="Adamski M."/>
            <person name="Calcino A."/>
            <person name="Cummins S.F."/>
            <person name="Goodstein D.M."/>
            <person name="Harris C."/>
            <person name="Jackson D.J."/>
            <person name="Leys S.P."/>
            <person name="Shu S."/>
            <person name="Woodcroft B.J."/>
            <person name="Vervoort M."/>
            <person name="Kosik K.S."/>
            <person name="Manning G."/>
            <person name="Degnan B.M."/>
            <person name="Rokhsar D.S."/>
        </authorList>
    </citation>
    <scope>NUCLEOTIDE SEQUENCE [LARGE SCALE GENOMIC DNA]</scope>
</reference>
<keyword evidence="5" id="KW-0677">Repeat</keyword>
<dbReference type="AlphaFoldDB" id="A0A1X7VMA4"/>
<dbReference type="InterPro" id="IPR023395">
    <property type="entry name" value="MCP_dom_sf"/>
</dbReference>
<evidence type="ECO:0008006" key="14">
    <source>
        <dbReference type="Google" id="ProtNLM"/>
    </source>
</evidence>
<evidence type="ECO:0000256" key="4">
    <source>
        <dbReference type="ARBA" id="ARBA00022692"/>
    </source>
</evidence>
<keyword evidence="4 9" id="KW-0812">Transmembrane</keyword>
<reference evidence="12" key="2">
    <citation type="submission" date="2017-05" db="UniProtKB">
        <authorList>
            <consortium name="EnsemblMetazoa"/>
        </authorList>
    </citation>
    <scope>IDENTIFICATION</scope>
</reference>
<dbReference type="SUPFAM" id="SSF103506">
    <property type="entry name" value="Mitochondrial carrier"/>
    <property type="match status" value="1"/>
</dbReference>
<feature type="repeat" description="Solcar" evidence="9">
    <location>
        <begin position="19"/>
        <end position="104"/>
    </location>
</feature>
<evidence type="ECO:0000256" key="6">
    <source>
        <dbReference type="ARBA" id="ARBA00022989"/>
    </source>
</evidence>
<dbReference type="OMA" id="SHEISRC"/>
<dbReference type="PANTHER" id="PTHR45624:SF58">
    <property type="entry name" value="CARRIER PROTEIN, PUTATIVE-RELATED"/>
    <property type="match status" value="1"/>
</dbReference>